<dbReference type="AlphaFoldDB" id="A0A1I7XLY1"/>
<dbReference type="Gene3D" id="3.40.50.1820">
    <property type="entry name" value="alpha/beta hydrolase"/>
    <property type="match status" value="1"/>
</dbReference>
<keyword evidence="1" id="KW-0732">Signal</keyword>
<name>A0A1I7XLY1_HETBA</name>
<feature type="domain" description="Partial AB-hydrolase lipase" evidence="2">
    <location>
        <begin position="62"/>
        <end position="96"/>
    </location>
</feature>
<dbReference type="WBParaSite" id="Hba_18508">
    <property type="protein sequence ID" value="Hba_18508"/>
    <property type="gene ID" value="Hba_18508"/>
</dbReference>
<evidence type="ECO:0000313" key="4">
    <source>
        <dbReference type="WBParaSite" id="Hba_18508"/>
    </source>
</evidence>
<reference evidence="4" key="1">
    <citation type="submission" date="2016-11" db="UniProtKB">
        <authorList>
            <consortium name="WormBaseParasite"/>
        </authorList>
    </citation>
    <scope>IDENTIFICATION</scope>
</reference>
<feature type="signal peptide" evidence="1">
    <location>
        <begin position="1"/>
        <end position="18"/>
    </location>
</feature>
<accession>A0A1I7XLY1</accession>
<feature type="chain" id="PRO_5009311296" evidence="1">
    <location>
        <begin position="19"/>
        <end position="105"/>
    </location>
</feature>
<dbReference type="Proteomes" id="UP000095283">
    <property type="component" value="Unplaced"/>
</dbReference>
<dbReference type="GO" id="GO:0006629">
    <property type="term" value="P:lipid metabolic process"/>
    <property type="evidence" value="ECO:0007669"/>
    <property type="project" value="InterPro"/>
</dbReference>
<dbReference type="SUPFAM" id="SSF53474">
    <property type="entry name" value="alpha/beta-Hydrolases"/>
    <property type="match status" value="1"/>
</dbReference>
<dbReference type="InterPro" id="IPR029058">
    <property type="entry name" value="AB_hydrolase_fold"/>
</dbReference>
<evidence type="ECO:0000259" key="2">
    <source>
        <dbReference type="Pfam" id="PF04083"/>
    </source>
</evidence>
<keyword evidence="3" id="KW-1185">Reference proteome</keyword>
<evidence type="ECO:0000313" key="3">
    <source>
        <dbReference type="Proteomes" id="UP000095283"/>
    </source>
</evidence>
<sequence length="105" mass="11697">MMVKCMICHIFIVNFCVAQSVLQRKIISLSSSTHGPSSLVEENAVNSVVSPINIDPEAIMTVPEIIQHWGYPVEEHQAITADGYILTIHRIPYGRSAFTSTVYFC</sequence>
<dbReference type="PANTHER" id="PTHR11005">
    <property type="entry name" value="LYSOSOMAL ACID LIPASE-RELATED"/>
    <property type="match status" value="1"/>
</dbReference>
<dbReference type="Pfam" id="PF04083">
    <property type="entry name" value="Abhydro_lipase"/>
    <property type="match status" value="1"/>
</dbReference>
<dbReference type="InterPro" id="IPR006693">
    <property type="entry name" value="AB_hydrolase_lipase"/>
</dbReference>
<organism evidence="3 4">
    <name type="scientific">Heterorhabditis bacteriophora</name>
    <name type="common">Entomopathogenic nematode worm</name>
    <dbReference type="NCBI Taxonomy" id="37862"/>
    <lineage>
        <taxon>Eukaryota</taxon>
        <taxon>Metazoa</taxon>
        <taxon>Ecdysozoa</taxon>
        <taxon>Nematoda</taxon>
        <taxon>Chromadorea</taxon>
        <taxon>Rhabditida</taxon>
        <taxon>Rhabditina</taxon>
        <taxon>Rhabditomorpha</taxon>
        <taxon>Strongyloidea</taxon>
        <taxon>Heterorhabditidae</taxon>
        <taxon>Heterorhabditis</taxon>
    </lineage>
</organism>
<protein>
    <submittedName>
        <fullName evidence="4">Abhydro_lipase domain-containing protein</fullName>
    </submittedName>
</protein>
<evidence type="ECO:0000256" key="1">
    <source>
        <dbReference type="SAM" id="SignalP"/>
    </source>
</evidence>
<proteinExistence type="predicted"/>